<sequence>MPRPPQRRPAAAQPIFMEPGAEAEQPPTAEAQPARGASPRRTRKPTWTTLIPTTIRLDEDVDDRVTVALQTTGMGLQEFIEQAINVACDALSIPKTMPEGSSTKLPRDPNAEPPGTPTEQVWKTGNVRLKPNTRMRLAAACDKQQVGGKELINDAVADYLDDLGIEGG</sequence>
<proteinExistence type="predicted"/>
<dbReference type="EMBL" id="BOOP01000048">
    <property type="protein sequence ID" value="GII42864.1"/>
    <property type="molecule type" value="Genomic_DNA"/>
</dbReference>
<gene>
    <name evidence="2" type="ORF">Pph01_78670</name>
</gene>
<evidence type="ECO:0000313" key="3">
    <source>
        <dbReference type="Proteomes" id="UP000622547"/>
    </source>
</evidence>
<organism evidence="2 3">
    <name type="scientific">Planotetraspora phitsanulokensis</name>
    <dbReference type="NCBI Taxonomy" id="575192"/>
    <lineage>
        <taxon>Bacteria</taxon>
        <taxon>Bacillati</taxon>
        <taxon>Actinomycetota</taxon>
        <taxon>Actinomycetes</taxon>
        <taxon>Streptosporangiales</taxon>
        <taxon>Streptosporangiaceae</taxon>
        <taxon>Planotetraspora</taxon>
    </lineage>
</organism>
<name>A0A8J3UCC3_9ACTN</name>
<reference evidence="2 3" key="1">
    <citation type="submission" date="2021-01" db="EMBL/GenBank/DDBJ databases">
        <title>Whole genome shotgun sequence of Planotetraspora phitsanulokensis NBRC 104273.</title>
        <authorList>
            <person name="Komaki H."/>
            <person name="Tamura T."/>
        </authorList>
    </citation>
    <scope>NUCLEOTIDE SEQUENCE [LARGE SCALE GENOMIC DNA]</scope>
    <source>
        <strain evidence="2 3">NBRC 104273</strain>
    </source>
</reference>
<protein>
    <submittedName>
        <fullName evidence="2">Uncharacterized protein</fullName>
    </submittedName>
</protein>
<accession>A0A8J3UCC3</accession>
<feature type="region of interest" description="Disordered" evidence="1">
    <location>
        <begin position="94"/>
        <end position="120"/>
    </location>
</feature>
<evidence type="ECO:0000313" key="2">
    <source>
        <dbReference type="EMBL" id="GII42864.1"/>
    </source>
</evidence>
<feature type="compositionally biased region" description="Low complexity" evidence="1">
    <location>
        <begin position="8"/>
        <end position="34"/>
    </location>
</feature>
<feature type="region of interest" description="Disordered" evidence="1">
    <location>
        <begin position="1"/>
        <end position="46"/>
    </location>
</feature>
<dbReference type="AlphaFoldDB" id="A0A8J3UCC3"/>
<dbReference type="Proteomes" id="UP000622547">
    <property type="component" value="Unassembled WGS sequence"/>
</dbReference>
<comment type="caution">
    <text evidence="2">The sequence shown here is derived from an EMBL/GenBank/DDBJ whole genome shotgun (WGS) entry which is preliminary data.</text>
</comment>
<evidence type="ECO:0000256" key="1">
    <source>
        <dbReference type="SAM" id="MobiDB-lite"/>
    </source>
</evidence>
<keyword evidence="3" id="KW-1185">Reference proteome</keyword>
<dbReference type="CDD" id="cd21631">
    <property type="entry name" value="RHH_CopG_NikR-like"/>
    <property type="match status" value="1"/>
</dbReference>